<evidence type="ECO:0000256" key="1">
    <source>
        <dbReference type="ARBA" id="ARBA00004202"/>
    </source>
</evidence>
<dbReference type="GO" id="GO:0006826">
    <property type="term" value="P:iron ion transport"/>
    <property type="evidence" value="ECO:0007669"/>
    <property type="project" value="UniProtKB-KW"/>
</dbReference>
<evidence type="ECO:0000256" key="4">
    <source>
        <dbReference type="ARBA" id="ARBA00022496"/>
    </source>
</evidence>
<dbReference type="CDD" id="cd03214">
    <property type="entry name" value="ABC_Iron-Siderophores_B12_Hemin"/>
    <property type="match status" value="1"/>
</dbReference>
<feature type="domain" description="ABC transporter" evidence="10">
    <location>
        <begin position="6"/>
        <end position="240"/>
    </location>
</feature>
<keyword evidence="9" id="KW-0472">Membrane</keyword>
<protein>
    <submittedName>
        <fullName evidence="11">Iron complex transport system ATP-binding protein</fullName>
    </submittedName>
</protein>
<sequence>MTESVLTFSNIATGYGSKKILEDISLNVKRGEILTLVGPNGCGKSTLLKAAARQLPLMAGEIMLFGRKLDDFSQKEMAKQAALLPQSRSIPGIPVEQLVLHGRFPYLGLSRRPGKEDKEKVAEAMELAGVADMRHRDLRSLSGGERQKAYLAMVIAQDTDLIFLDEPTTYLDIGKQFEILELIRRLNRESKTIVMVLHDLAHALTYSHRIAVMEKGRLLAVQQPEELFQSGLLNDVFGVEGHWAAEEKTYYFTPHHK</sequence>
<dbReference type="SMART" id="SM00382">
    <property type="entry name" value="AAA"/>
    <property type="match status" value="1"/>
</dbReference>
<dbReference type="AlphaFoldDB" id="A0A1M6L1S1"/>
<evidence type="ECO:0000256" key="3">
    <source>
        <dbReference type="ARBA" id="ARBA00022475"/>
    </source>
</evidence>
<keyword evidence="3" id="KW-1003">Cell membrane</keyword>
<evidence type="ECO:0000256" key="2">
    <source>
        <dbReference type="ARBA" id="ARBA00022448"/>
    </source>
</evidence>
<dbReference type="PANTHER" id="PTHR42771">
    <property type="entry name" value="IRON(3+)-HYDROXAMATE IMPORT ATP-BINDING PROTEIN FHUC"/>
    <property type="match status" value="1"/>
</dbReference>
<dbReference type="GO" id="GO:0005524">
    <property type="term" value="F:ATP binding"/>
    <property type="evidence" value="ECO:0007669"/>
    <property type="project" value="UniProtKB-KW"/>
</dbReference>
<evidence type="ECO:0000256" key="9">
    <source>
        <dbReference type="ARBA" id="ARBA00023136"/>
    </source>
</evidence>
<organism evidence="11 12">
    <name type="scientific">Anaerotignum lactatifermentans DSM 14214</name>
    <dbReference type="NCBI Taxonomy" id="1121323"/>
    <lineage>
        <taxon>Bacteria</taxon>
        <taxon>Bacillati</taxon>
        <taxon>Bacillota</taxon>
        <taxon>Clostridia</taxon>
        <taxon>Lachnospirales</taxon>
        <taxon>Anaerotignaceae</taxon>
        <taxon>Anaerotignum</taxon>
    </lineage>
</organism>
<accession>A0A1M6L1S1</accession>
<keyword evidence="5" id="KW-0547">Nucleotide-binding</keyword>
<keyword evidence="6 11" id="KW-0067">ATP-binding</keyword>
<dbReference type="InterPro" id="IPR027417">
    <property type="entry name" value="P-loop_NTPase"/>
</dbReference>
<dbReference type="EMBL" id="FRAH01000004">
    <property type="protein sequence ID" value="SHJ65096.1"/>
    <property type="molecule type" value="Genomic_DNA"/>
</dbReference>
<dbReference type="Gene3D" id="3.40.50.300">
    <property type="entry name" value="P-loop containing nucleotide triphosphate hydrolases"/>
    <property type="match status" value="1"/>
</dbReference>
<reference evidence="11 12" key="1">
    <citation type="submission" date="2016-11" db="EMBL/GenBank/DDBJ databases">
        <authorList>
            <person name="Jaros S."/>
            <person name="Januszkiewicz K."/>
            <person name="Wedrychowicz H."/>
        </authorList>
    </citation>
    <scope>NUCLEOTIDE SEQUENCE [LARGE SCALE GENOMIC DNA]</scope>
    <source>
        <strain evidence="11 12">DSM 14214</strain>
    </source>
</reference>
<keyword evidence="2" id="KW-0813">Transport</keyword>
<dbReference type="InterPro" id="IPR003593">
    <property type="entry name" value="AAA+_ATPase"/>
</dbReference>
<dbReference type="InterPro" id="IPR051535">
    <property type="entry name" value="Siderophore_ABC-ATPase"/>
</dbReference>
<keyword evidence="8" id="KW-0406">Ion transport</keyword>
<dbReference type="FunFam" id="3.40.50.300:FF:000134">
    <property type="entry name" value="Iron-enterobactin ABC transporter ATP-binding protein"/>
    <property type="match status" value="1"/>
</dbReference>
<evidence type="ECO:0000259" key="10">
    <source>
        <dbReference type="PROSITE" id="PS50893"/>
    </source>
</evidence>
<dbReference type="PROSITE" id="PS50893">
    <property type="entry name" value="ABC_TRANSPORTER_2"/>
    <property type="match status" value="1"/>
</dbReference>
<keyword evidence="4" id="KW-0410">Iron transport</keyword>
<keyword evidence="12" id="KW-1185">Reference proteome</keyword>
<keyword evidence="7" id="KW-0408">Iron</keyword>
<dbReference type="InterPro" id="IPR003439">
    <property type="entry name" value="ABC_transporter-like_ATP-bd"/>
</dbReference>
<dbReference type="GO" id="GO:0016887">
    <property type="term" value="F:ATP hydrolysis activity"/>
    <property type="evidence" value="ECO:0007669"/>
    <property type="project" value="InterPro"/>
</dbReference>
<evidence type="ECO:0000313" key="12">
    <source>
        <dbReference type="Proteomes" id="UP000183975"/>
    </source>
</evidence>
<evidence type="ECO:0000256" key="6">
    <source>
        <dbReference type="ARBA" id="ARBA00022840"/>
    </source>
</evidence>
<dbReference type="SUPFAM" id="SSF52540">
    <property type="entry name" value="P-loop containing nucleoside triphosphate hydrolases"/>
    <property type="match status" value="1"/>
</dbReference>
<dbReference type="RefSeq" id="WP_072848238.1">
    <property type="nucleotide sequence ID" value="NZ_FRAH01000004.1"/>
</dbReference>
<gene>
    <name evidence="11" type="ORF">SAMN02745138_00248</name>
</gene>
<dbReference type="Proteomes" id="UP000183975">
    <property type="component" value="Unassembled WGS sequence"/>
</dbReference>
<comment type="subcellular location">
    <subcellularLocation>
        <location evidence="1">Cell membrane</location>
        <topology evidence="1">Peripheral membrane protein</topology>
    </subcellularLocation>
</comment>
<dbReference type="Pfam" id="PF00005">
    <property type="entry name" value="ABC_tran"/>
    <property type="match status" value="1"/>
</dbReference>
<evidence type="ECO:0000256" key="8">
    <source>
        <dbReference type="ARBA" id="ARBA00023065"/>
    </source>
</evidence>
<dbReference type="PANTHER" id="PTHR42771:SF2">
    <property type="entry name" value="IRON(3+)-HYDROXAMATE IMPORT ATP-BINDING PROTEIN FHUC"/>
    <property type="match status" value="1"/>
</dbReference>
<proteinExistence type="predicted"/>
<evidence type="ECO:0000256" key="7">
    <source>
        <dbReference type="ARBA" id="ARBA00023004"/>
    </source>
</evidence>
<name>A0A1M6L1S1_9FIRM</name>
<dbReference type="GO" id="GO:0005886">
    <property type="term" value="C:plasma membrane"/>
    <property type="evidence" value="ECO:0007669"/>
    <property type="project" value="UniProtKB-SubCell"/>
</dbReference>
<dbReference type="OrthoDB" id="9799337at2"/>
<evidence type="ECO:0000256" key="5">
    <source>
        <dbReference type="ARBA" id="ARBA00022741"/>
    </source>
</evidence>
<evidence type="ECO:0000313" key="11">
    <source>
        <dbReference type="EMBL" id="SHJ65096.1"/>
    </source>
</evidence>